<evidence type="ECO:0000256" key="1">
    <source>
        <dbReference type="ARBA" id="ARBA00004651"/>
    </source>
</evidence>
<comment type="similarity">
    <text evidence="2">Belongs to the binding-protein-dependent transport system permease family. FecCD subfamily.</text>
</comment>
<name>A0A1Y4MMV7_9FIRM</name>
<dbReference type="SUPFAM" id="SSF81345">
    <property type="entry name" value="ABC transporter involved in vitamin B12 uptake, BtuC"/>
    <property type="match status" value="1"/>
</dbReference>
<dbReference type="PANTHER" id="PTHR30472">
    <property type="entry name" value="FERRIC ENTEROBACTIN TRANSPORT SYSTEM PERMEASE PROTEIN"/>
    <property type="match status" value="1"/>
</dbReference>
<evidence type="ECO:0000313" key="9">
    <source>
        <dbReference type="EMBL" id="OUP70053.1"/>
    </source>
</evidence>
<evidence type="ECO:0000313" key="10">
    <source>
        <dbReference type="Proteomes" id="UP000196386"/>
    </source>
</evidence>
<keyword evidence="4" id="KW-1003">Cell membrane</keyword>
<dbReference type="FunFam" id="1.10.3470.10:FF:000001">
    <property type="entry name" value="Vitamin B12 ABC transporter permease BtuC"/>
    <property type="match status" value="1"/>
</dbReference>
<gene>
    <name evidence="9" type="ORF">B5F11_06930</name>
</gene>
<comment type="subcellular location">
    <subcellularLocation>
        <location evidence="1">Cell membrane</location>
        <topology evidence="1">Multi-pass membrane protein</topology>
    </subcellularLocation>
</comment>
<evidence type="ECO:0000256" key="5">
    <source>
        <dbReference type="ARBA" id="ARBA00022692"/>
    </source>
</evidence>
<feature type="transmembrane region" description="Helical" evidence="8">
    <location>
        <begin position="249"/>
        <end position="278"/>
    </location>
</feature>
<feature type="transmembrane region" description="Helical" evidence="8">
    <location>
        <begin position="74"/>
        <end position="94"/>
    </location>
</feature>
<evidence type="ECO:0000256" key="2">
    <source>
        <dbReference type="ARBA" id="ARBA00007935"/>
    </source>
</evidence>
<feature type="transmembrane region" description="Helical" evidence="8">
    <location>
        <begin position="290"/>
        <end position="308"/>
    </location>
</feature>
<dbReference type="Pfam" id="PF01032">
    <property type="entry name" value="FecCD"/>
    <property type="match status" value="1"/>
</dbReference>
<dbReference type="GO" id="GO:0033214">
    <property type="term" value="P:siderophore-iron import into cell"/>
    <property type="evidence" value="ECO:0007669"/>
    <property type="project" value="TreeGrafter"/>
</dbReference>
<dbReference type="EMBL" id="NFKP01000006">
    <property type="protein sequence ID" value="OUP70053.1"/>
    <property type="molecule type" value="Genomic_DNA"/>
</dbReference>
<protein>
    <submittedName>
        <fullName evidence="9">ABC transporter permease</fullName>
    </submittedName>
</protein>
<dbReference type="Gene3D" id="1.10.3470.10">
    <property type="entry name" value="ABC transporter involved in vitamin B12 uptake, BtuC"/>
    <property type="match status" value="1"/>
</dbReference>
<feature type="transmembrane region" description="Helical" evidence="8">
    <location>
        <begin position="320"/>
        <end position="338"/>
    </location>
</feature>
<dbReference type="CDD" id="cd06550">
    <property type="entry name" value="TM_ABC_iron-siderophores_like"/>
    <property type="match status" value="1"/>
</dbReference>
<organism evidence="9 10">
    <name type="scientific">Anaerotruncus colihominis</name>
    <dbReference type="NCBI Taxonomy" id="169435"/>
    <lineage>
        <taxon>Bacteria</taxon>
        <taxon>Bacillati</taxon>
        <taxon>Bacillota</taxon>
        <taxon>Clostridia</taxon>
        <taxon>Eubacteriales</taxon>
        <taxon>Oscillospiraceae</taxon>
        <taxon>Anaerotruncus</taxon>
    </lineage>
</organism>
<dbReference type="InterPro" id="IPR037294">
    <property type="entry name" value="ABC_BtuC-like"/>
</dbReference>
<comment type="caution">
    <text evidence="9">The sequence shown here is derived from an EMBL/GenBank/DDBJ whole genome shotgun (WGS) entry which is preliminary data.</text>
</comment>
<keyword evidence="6 8" id="KW-1133">Transmembrane helix</keyword>
<dbReference type="GO" id="GO:0005886">
    <property type="term" value="C:plasma membrane"/>
    <property type="evidence" value="ECO:0007669"/>
    <property type="project" value="UniProtKB-SubCell"/>
</dbReference>
<feature type="transmembrane region" description="Helical" evidence="8">
    <location>
        <begin position="21"/>
        <end position="41"/>
    </location>
</feature>
<dbReference type="AlphaFoldDB" id="A0A1Y4MMV7"/>
<sequence>MDSGCIMSENWKEKWAAAWPVLLVLPILAFVFSFGVGRFSISPSELLHTLFYHFADPSQIVDSNMETTLFNIRLPRILAVLLVGGGLSIAGAAYQGMFKNPMVSPDILGASAGAGFGACLAMLMELPTVYVQMFSFCGGILAVFIAATATRRFSMDPILGLVLGGMMVSTLFQSGTSTIKLLADADNKLPQITFWLMGSFNVMNKAKLFSILIPVGAGFLILFLVRWQLNVLSFGEDEASSLGIKTKRIRSMVIIASTLITASCVSVCGMVGWVGLVIPHAGRALAGPDYRRLLPVCAILGSTFLLLVDDVARTAFMVELPIGILTSFIGVPFFMFIFKSGVNKGGSA</sequence>
<dbReference type="GO" id="GO:0022857">
    <property type="term" value="F:transmembrane transporter activity"/>
    <property type="evidence" value="ECO:0007669"/>
    <property type="project" value="InterPro"/>
</dbReference>
<evidence type="ECO:0000256" key="8">
    <source>
        <dbReference type="SAM" id="Phobius"/>
    </source>
</evidence>
<feature type="transmembrane region" description="Helical" evidence="8">
    <location>
        <begin position="208"/>
        <end position="229"/>
    </location>
</feature>
<evidence type="ECO:0000256" key="4">
    <source>
        <dbReference type="ARBA" id="ARBA00022475"/>
    </source>
</evidence>
<evidence type="ECO:0000256" key="6">
    <source>
        <dbReference type="ARBA" id="ARBA00022989"/>
    </source>
</evidence>
<evidence type="ECO:0000256" key="7">
    <source>
        <dbReference type="ARBA" id="ARBA00023136"/>
    </source>
</evidence>
<evidence type="ECO:0000256" key="3">
    <source>
        <dbReference type="ARBA" id="ARBA00022448"/>
    </source>
</evidence>
<accession>A0A1Y4MMV7</accession>
<reference evidence="10" key="1">
    <citation type="submission" date="2017-04" db="EMBL/GenBank/DDBJ databases">
        <title>Function of individual gut microbiota members based on whole genome sequencing of pure cultures obtained from chicken caecum.</title>
        <authorList>
            <person name="Medvecky M."/>
            <person name="Cejkova D."/>
            <person name="Polansky O."/>
            <person name="Karasova D."/>
            <person name="Kubasova T."/>
            <person name="Cizek A."/>
            <person name="Rychlik I."/>
        </authorList>
    </citation>
    <scope>NUCLEOTIDE SEQUENCE [LARGE SCALE GENOMIC DNA]</scope>
    <source>
        <strain evidence="10">An175</strain>
    </source>
</reference>
<dbReference type="InterPro" id="IPR000522">
    <property type="entry name" value="ABC_transptr_permease_BtuC"/>
</dbReference>
<keyword evidence="5 8" id="KW-0812">Transmembrane</keyword>
<dbReference type="PANTHER" id="PTHR30472:SF70">
    <property type="entry name" value="MOLYBDATE IMPORT SYSTEM PERMEASE PROTEIN MOLB"/>
    <property type="match status" value="1"/>
</dbReference>
<dbReference type="Proteomes" id="UP000196386">
    <property type="component" value="Unassembled WGS sequence"/>
</dbReference>
<feature type="transmembrane region" description="Helical" evidence="8">
    <location>
        <begin position="130"/>
        <end position="149"/>
    </location>
</feature>
<keyword evidence="7 8" id="KW-0472">Membrane</keyword>
<keyword evidence="3" id="KW-0813">Transport</keyword>
<proteinExistence type="inferred from homology"/>